<gene>
    <name evidence="2" type="ORF">HY474_01070</name>
</gene>
<keyword evidence="1" id="KW-0812">Transmembrane</keyword>
<feature type="transmembrane region" description="Helical" evidence="1">
    <location>
        <begin position="12"/>
        <end position="33"/>
    </location>
</feature>
<protein>
    <recommendedName>
        <fullName evidence="4">DoxX family protein</fullName>
    </recommendedName>
</protein>
<keyword evidence="1" id="KW-1133">Transmembrane helix</keyword>
<dbReference type="EMBL" id="JACQMJ010000005">
    <property type="protein sequence ID" value="MBI4132201.1"/>
    <property type="molecule type" value="Genomic_DNA"/>
</dbReference>
<feature type="transmembrane region" description="Helical" evidence="1">
    <location>
        <begin position="109"/>
        <end position="126"/>
    </location>
</feature>
<accession>A0A932YXQ9</accession>
<feature type="transmembrane region" description="Helical" evidence="1">
    <location>
        <begin position="53"/>
        <end position="76"/>
    </location>
</feature>
<evidence type="ECO:0000313" key="3">
    <source>
        <dbReference type="Proteomes" id="UP000704960"/>
    </source>
</evidence>
<feature type="transmembrane region" description="Helical" evidence="1">
    <location>
        <begin position="83"/>
        <end position="103"/>
    </location>
</feature>
<evidence type="ECO:0008006" key="4">
    <source>
        <dbReference type="Google" id="ProtNLM"/>
    </source>
</evidence>
<evidence type="ECO:0000256" key="1">
    <source>
        <dbReference type="SAM" id="Phobius"/>
    </source>
</evidence>
<dbReference type="AlphaFoldDB" id="A0A932YXQ9"/>
<proteinExistence type="predicted"/>
<evidence type="ECO:0000313" key="2">
    <source>
        <dbReference type="EMBL" id="MBI4132201.1"/>
    </source>
</evidence>
<comment type="caution">
    <text evidence="2">The sequence shown here is derived from an EMBL/GenBank/DDBJ whole genome shotgun (WGS) entry which is preliminary data.</text>
</comment>
<organism evidence="2 3">
    <name type="scientific">Candidatus Sungiibacteriota bacterium</name>
    <dbReference type="NCBI Taxonomy" id="2750080"/>
    <lineage>
        <taxon>Bacteria</taxon>
        <taxon>Candidatus Sungiibacteriota</taxon>
    </lineage>
</organism>
<name>A0A932YXQ9_9BACT</name>
<sequence length="136" mass="15080">MDILRKFHPLWALRIGLGLMYVYSGTSLIRQPLDWQGFLPPWFGDFVGRFMPLPTYFAIQGAGELVMAAVFILPLVPLYVVRIAAVAAALEFAGILLFTGLDLVTFRDIGLLGAAVALVVMSSVRLENNKNPFRRP</sequence>
<keyword evidence="1" id="KW-0472">Membrane</keyword>
<reference evidence="2" key="1">
    <citation type="submission" date="2020-07" db="EMBL/GenBank/DDBJ databases">
        <title>Huge and variable diversity of episymbiotic CPR bacteria and DPANN archaea in groundwater ecosystems.</title>
        <authorList>
            <person name="He C.Y."/>
            <person name="Keren R."/>
            <person name="Whittaker M."/>
            <person name="Farag I.F."/>
            <person name="Doudna J."/>
            <person name="Cate J.H.D."/>
            <person name="Banfield J.F."/>
        </authorList>
    </citation>
    <scope>NUCLEOTIDE SEQUENCE</scope>
    <source>
        <strain evidence="2">NC_groundwater_1226_Ag_S-0.1um_59_124</strain>
    </source>
</reference>
<dbReference type="Proteomes" id="UP000704960">
    <property type="component" value="Unassembled WGS sequence"/>
</dbReference>